<organism evidence="1 2">
    <name type="scientific">Neophaeococcomyces mojaviensis</name>
    <dbReference type="NCBI Taxonomy" id="3383035"/>
    <lineage>
        <taxon>Eukaryota</taxon>
        <taxon>Fungi</taxon>
        <taxon>Dikarya</taxon>
        <taxon>Ascomycota</taxon>
        <taxon>Pezizomycotina</taxon>
        <taxon>Eurotiomycetes</taxon>
        <taxon>Chaetothyriomycetidae</taxon>
        <taxon>Chaetothyriales</taxon>
        <taxon>Chaetothyriales incertae sedis</taxon>
        <taxon>Neophaeococcomyces</taxon>
    </lineage>
</organism>
<evidence type="ECO:0000313" key="2">
    <source>
        <dbReference type="Proteomes" id="UP001172386"/>
    </source>
</evidence>
<comment type="caution">
    <text evidence="1">The sequence shown here is derived from an EMBL/GenBank/DDBJ whole genome shotgun (WGS) entry which is preliminary data.</text>
</comment>
<protein>
    <submittedName>
        <fullName evidence="1">Uncharacterized protein</fullName>
    </submittedName>
</protein>
<keyword evidence="2" id="KW-1185">Reference proteome</keyword>
<dbReference type="Proteomes" id="UP001172386">
    <property type="component" value="Unassembled WGS sequence"/>
</dbReference>
<reference evidence="1" key="1">
    <citation type="submission" date="2022-10" db="EMBL/GenBank/DDBJ databases">
        <title>Culturing micro-colonial fungi from biological soil crusts in the Mojave desert and describing Neophaeococcomyces mojavensis, and introducing the new genera and species Taxawa tesnikishii.</title>
        <authorList>
            <person name="Kurbessoian T."/>
            <person name="Stajich J.E."/>
        </authorList>
    </citation>
    <scope>NUCLEOTIDE SEQUENCE</scope>
    <source>
        <strain evidence="1">JES_112</strain>
    </source>
</reference>
<proteinExistence type="predicted"/>
<dbReference type="EMBL" id="JAPDRQ010000203">
    <property type="protein sequence ID" value="KAJ9652346.1"/>
    <property type="molecule type" value="Genomic_DNA"/>
</dbReference>
<evidence type="ECO:0000313" key="1">
    <source>
        <dbReference type="EMBL" id="KAJ9652346.1"/>
    </source>
</evidence>
<gene>
    <name evidence="1" type="ORF">H2198_008385</name>
</gene>
<sequence>MAFIQALCRIRVKDSSMNSAPFHMLSDCPRVTPQLRLSWAKAIEENTHFHAQSDHQRSIRDWDLVLGLDGSVENVAEIQHTASPSASLSATEAEQKKYPAHYQIPSPVTDHLDPGSETATRTELFALGSLLYELQASRKPFHDRSDQEVQSLYAEGSFPDDVWRLPGAFKILCCWCPEFTIGLQDPSARRSFLSRSGRYIKNHPVSFSLQVLGGIASIASIAVLPVLGAVGFAAAGPVAGTAAAGWQASIGLVQAGSLFAWCQSAAMGGAAVGGIVATGAAGGAVAAGATAAGRLGSGNDDNTDDSIERLQEVFRASWQRQIDGVAMGQEGEHSNNTNL</sequence>
<accession>A0ACC2ZX92</accession>
<name>A0ACC2ZX92_9EURO</name>